<evidence type="ECO:0000313" key="2">
    <source>
        <dbReference type="Proteomes" id="UP001054821"/>
    </source>
</evidence>
<evidence type="ECO:0000313" key="1">
    <source>
        <dbReference type="EMBL" id="KAI5344446.1"/>
    </source>
</evidence>
<dbReference type="AlphaFoldDB" id="A0AAD4WLI5"/>
<sequence>MILLRKRHQSTVGVGVDSRFIAIDHVQVREIAIPWVGGVGIPNRRKSPQDKENITKSILQSTDISPPIEGDFYKSKLGYDVLPFQQVRCLLLSSIFFILILL</sequence>
<reference evidence="1 2" key="1">
    <citation type="journal article" date="2022" name="G3 (Bethesda)">
        <title>Whole-genome sequence and methylome profiling of the almond [Prunus dulcis (Mill.) D.A. Webb] cultivar 'Nonpareil'.</title>
        <authorList>
            <person name="D'Amico-Willman K.M."/>
            <person name="Ouma W.Z."/>
            <person name="Meulia T."/>
            <person name="Sideli G.M."/>
            <person name="Gradziel T.M."/>
            <person name="Fresnedo-Ramirez J."/>
        </authorList>
    </citation>
    <scope>NUCLEOTIDE SEQUENCE [LARGE SCALE GENOMIC DNA]</scope>
    <source>
        <strain evidence="1">Clone GOH B32 T37-40</strain>
    </source>
</reference>
<dbReference type="Proteomes" id="UP001054821">
    <property type="component" value="Chromosome 2"/>
</dbReference>
<accession>A0AAD4WLI5</accession>
<proteinExistence type="predicted"/>
<comment type="caution">
    <text evidence="1">The sequence shown here is derived from an EMBL/GenBank/DDBJ whole genome shotgun (WGS) entry which is preliminary data.</text>
</comment>
<gene>
    <name evidence="1" type="ORF">L3X38_012323</name>
</gene>
<keyword evidence="2" id="KW-1185">Reference proteome</keyword>
<protein>
    <submittedName>
        <fullName evidence="1">Uncharacterized protein</fullName>
    </submittedName>
</protein>
<name>A0AAD4WLI5_PRUDU</name>
<organism evidence="1 2">
    <name type="scientific">Prunus dulcis</name>
    <name type="common">Almond</name>
    <name type="synonym">Amygdalus dulcis</name>
    <dbReference type="NCBI Taxonomy" id="3755"/>
    <lineage>
        <taxon>Eukaryota</taxon>
        <taxon>Viridiplantae</taxon>
        <taxon>Streptophyta</taxon>
        <taxon>Embryophyta</taxon>
        <taxon>Tracheophyta</taxon>
        <taxon>Spermatophyta</taxon>
        <taxon>Magnoliopsida</taxon>
        <taxon>eudicotyledons</taxon>
        <taxon>Gunneridae</taxon>
        <taxon>Pentapetalae</taxon>
        <taxon>rosids</taxon>
        <taxon>fabids</taxon>
        <taxon>Rosales</taxon>
        <taxon>Rosaceae</taxon>
        <taxon>Amygdaloideae</taxon>
        <taxon>Amygdaleae</taxon>
        <taxon>Prunus</taxon>
    </lineage>
</organism>
<dbReference type="EMBL" id="JAJFAZ020000002">
    <property type="protein sequence ID" value="KAI5344446.1"/>
    <property type="molecule type" value="Genomic_DNA"/>
</dbReference>